<dbReference type="GO" id="GO:0033180">
    <property type="term" value="C:proton-transporting V-type ATPase, V1 domain"/>
    <property type="evidence" value="ECO:0007669"/>
    <property type="project" value="InterPro"/>
</dbReference>
<dbReference type="PANTHER" id="PTHR13861">
    <property type="entry name" value="VACUOLAR ATP SYNTHASE SUBUNIT F"/>
    <property type="match status" value="1"/>
</dbReference>
<proteinExistence type="inferred from homology"/>
<dbReference type="GO" id="GO:0046961">
    <property type="term" value="F:proton-transporting ATPase activity, rotational mechanism"/>
    <property type="evidence" value="ECO:0007669"/>
    <property type="project" value="InterPro"/>
</dbReference>
<keyword evidence="4 5" id="KW-0406">Ion transport</keyword>
<gene>
    <name evidence="6" type="ORF">ECRASSUSDP1_LOCUS26305</name>
</gene>
<keyword evidence="2 5" id="KW-0813">Transport</keyword>
<comment type="caution">
    <text evidence="6">The sequence shown here is derived from an EMBL/GenBank/DDBJ whole genome shotgun (WGS) entry which is preliminary data.</text>
</comment>
<reference evidence="6" key="1">
    <citation type="submission" date="2023-07" db="EMBL/GenBank/DDBJ databases">
        <authorList>
            <consortium name="AG Swart"/>
            <person name="Singh M."/>
            <person name="Singh A."/>
            <person name="Seah K."/>
            <person name="Emmerich C."/>
        </authorList>
    </citation>
    <scope>NUCLEOTIDE SEQUENCE</scope>
    <source>
        <strain evidence="6">DP1</strain>
    </source>
</reference>
<comment type="subunit">
    <text evidence="5">V-ATPase is a heteromultimeric enzyme made up of two complexes: the ATP-hydrolytic V1 complex and the proton translocation V0 complex.</text>
</comment>
<comment type="similarity">
    <text evidence="1 5">Belongs to the V-ATPase F subunit family.</text>
</comment>
<name>A0AAD2D9R3_EUPCR</name>
<evidence type="ECO:0000256" key="4">
    <source>
        <dbReference type="ARBA" id="ARBA00023065"/>
    </source>
</evidence>
<accession>A0AAD2D9R3</accession>
<dbReference type="Gene3D" id="3.40.50.10580">
    <property type="entry name" value="ATPase, V1 complex, subunit F"/>
    <property type="match status" value="1"/>
</dbReference>
<keyword evidence="3 5" id="KW-0375">Hydrogen ion transport</keyword>
<evidence type="ECO:0000313" key="6">
    <source>
        <dbReference type="EMBL" id="CAI2384770.1"/>
    </source>
</evidence>
<dbReference type="PIRSF" id="PIRSF015945">
    <property type="entry name" value="ATPase_V1_F_euk"/>
    <property type="match status" value="1"/>
</dbReference>
<dbReference type="AlphaFoldDB" id="A0AAD2D9R3"/>
<dbReference type="Pfam" id="PF01990">
    <property type="entry name" value="ATP-synt_F"/>
    <property type="match status" value="1"/>
</dbReference>
<evidence type="ECO:0000256" key="5">
    <source>
        <dbReference type="PIRNR" id="PIRNR015945"/>
    </source>
</evidence>
<evidence type="ECO:0000313" key="7">
    <source>
        <dbReference type="Proteomes" id="UP001295684"/>
    </source>
</evidence>
<protein>
    <recommendedName>
        <fullName evidence="5">V-type proton ATPase subunit F</fullName>
    </recommendedName>
</protein>
<dbReference type="EMBL" id="CAMPGE010027113">
    <property type="protein sequence ID" value="CAI2384770.1"/>
    <property type="molecule type" value="Genomic_DNA"/>
</dbReference>
<dbReference type="Proteomes" id="UP001295684">
    <property type="component" value="Unassembled WGS sequence"/>
</dbReference>
<dbReference type="SUPFAM" id="SSF159468">
    <property type="entry name" value="AtpF-like"/>
    <property type="match status" value="1"/>
</dbReference>
<dbReference type="InterPro" id="IPR005772">
    <property type="entry name" value="ATPase_V1-cplx_fsu_euk"/>
</dbReference>
<dbReference type="NCBIfam" id="TIGR01101">
    <property type="entry name" value="V_ATP_synt_F"/>
    <property type="match status" value="1"/>
</dbReference>
<keyword evidence="7" id="KW-1185">Reference proteome</keyword>
<dbReference type="PANTHER" id="PTHR13861:SF2">
    <property type="entry name" value="V-TYPE PROTON ATPASE SUBUNIT F"/>
    <property type="match status" value="1"/>
</dbReference>
<evidence type="ECO:0000256" key="2">
    <source>
        <dbReference type="ARBA" id="ARBA00022448"/>
    </source>
</evidence>
<dbReference type="InterPro" id="IPR008218">
    <property type="entry name" value="ATPase_V1-cplx_f_g_su"/>
</dbReference>
<organism evidence="6 7">
    <name type="scientific">Euplotes crassus</name>
    <dbReference type="NCBI Taxonomy" id="5936"/>
    <lineage>
        <taxon>Eukaryota</taxon>
        <taxon>Sar</taxon>
        <taxon>Alveolata</taxon>
        <taxon>Ciliophora</taxon>
        <taxon>Intramacronucleata</taxon>
        <taxon>Spirotrichea</taxon>
        <taxon>Hypotrichia</taxon>
        <taxon>Euplotida</taxon>
        <taxon>Euplotidae</taxon>
        <taxon>Moneuplotes</taxon>
    </lineage>
</organism>
<dbReference type="InterPro" id="IPR036906">
    <property type="entry name" value="ATPase_V1_fsu_sf"/>
</dbReference>
<comment type="function">
    <text evidence="5">Subunit of the V1 complex of vacuolar(H+)-ATPase (V-ATPase), a multisubunit enzyme composed of a peripheral complex (V1) that hydrolyzes ATP and a membrane integral complex (V0) that translocates protons. V-ATPase is responsible for acidifying and maintaining the pH of intracellular compartments.</text>
</comment>
<sequence length="129" mass="14169">MSNKGIRVKGSLAFGVIGDEPTVTGFLLSGVGERHPKFGDNFLIVDKDTSKTAIEEKFKILTKRDDIGIILINQSVAKDIRELITAHEAVIPTILEIPSKDIPYDPSEDSILILAARQLYGTDNLSDKF</sequence>
<evidence type="ECO:0000256" key="3">
    <source>
        <dbReference type="ARBA" id="ARBA00022781"/>
    </source>
</evidence>
<evidence type="ECO:0000256" key="1">
    <source>
        <dbReference type="ARBA" id="ARBA00010148"/>
    </source>
</evidence>